<evidence type="ECO:0000256" key="4">
    <source>
        <dbReference type="ARBA" id="ARBA00022630"/>
    </source>
</evidence>
<name>A0A1H4XC46_RHOJO</name>
<feature type="binding site" evidence="12">
    <location>
        <position position="204"/>
    </location>
    <ligand>
        <name>NAD(+)</name>
        <dbReference type="ChEBI" id="CHEBI:57540"/>
    </ligand>
</feature>
<feature type="binding site" evidence="12">
    <location>
        <begin position="144"/>
        <end position="146"/>
    </location>
    <ligand>
        <name>FAD</name>
        <dbReference type="ChEBI" id="CHEBI:57692"/>
    </ligand>
</feature>
<feature type="binding site" evidence="12">
    <location>
        <position position="56"/>
    </location>
    <ligand>
        <name>FAD</name>
        <dbReference type="ChEBI" id="CHEBI:57692"/>
    </ligand>
</feature>
<dbReference type="RefSeq" id="WP_073361100.1">
    <property type="nucleotide sequence ID" value="NZ_FNTL01000004.1"/>
</dbReference>
<keyword evidence="12" id="KW-0547">Nucleotide-binding</keyword>
<protein>
    <recommendedName>
        <fullName evidence="3 14">Dihydrolipoyl dehydrogenase</fullName>
        <ecNumber evidence="2 14">1.8.1.4</ecNumber>
    </recommendedName>
</protein>
<feature type="binding site" evidence="12">
    <location>
        <begin position="181"/>
        <end position="188"/>
    </location>
    <ligand>
        <name>NAD(+)</name>
        <dbReference type="ChEBI" id="CHEBI:57540"/>
    </ligand>
</feature>
<dbReference type="NCBIfam" id="TIGR01350">
    <property type="entry name" value="lipoamide_DH"/>
    <property type="match status" value="1"/>
</dbReference>
<dbReference type="Proteomes" id="UP000183407">
    <property type="component" value="Unassembled WGS sequence"/>
</dbReference>
<keyword evidence="9 14" id="KW-0676">Redox-active center</keyword>
<dbReference type="OrthoDB" id="9800167at2"/>
<evidence type="ECO:0000256" key="1">
    <source>
        <dbReference type="ARBA" id="ARBA00007532"/>
    </source>
</evidence>
<dbReference type="InterPro" id="IPR023753">
    <property type="entry name" value="FAD/NAD-binding_dom"/>
</dbReference>
<sequence length="463" mass="48009">MVVGEMAEPVEVLVVGGGPGGYTAAARAAELGKEVLLVEQSDLGGVCLNVGCIPSKVFTTAAHDLARSARLPVQGPQLQPRIDLSGLQAWRKQVVDRLVGGVSATLGRVRVVSGTAFFLDEHRISVESGDHVQHFRFEQAILATGSQPVELAALPVDGTRVFDSTGVLAFDEVPPSLVVVGGGYVGMELGMAFAHFGTRVTVVEATDRLLAGFDPDLVQVVTARAGELGIDIRLGTTAVGVQADNLLVRTDGTDDQVPAHAILVAVGRGPVTDDLQLDRLGLTVTATGHVPVDEQGRTALPHVYAIGDITQGPALAHKAMAEGVVAAEAISGLPSAIDAQVPLIAFTDPEIAAVGLTAEQAEEQGYEVVVGRSSFATSGRAVVLGEADGMVKIVVDAETDVVLGVHMVGPSACDLIAQAAVAVETSCRTEDLVATIHPHPSLVETVHAAAVAARRRAARRRNR</sequence>
<dbReference type="Pfam" id="PF02852">
    <property type="entry name" value="Pyr_redox_dim"/>
    <property type="match status" value="1"/>
</dbReference>
<dbReference type="PRINTS" id="PR00368">
    <property type="entry name" value="FADPNR"/>
</dbReference>
<dbReference type="GO" id="GO:0004148">
    <property type="term" value="F:dihydrolipoyl dehydrogenase (NADH) activity"/>
    <property type="evidence" value="ECO:0007669"/>
    <property type="project" value="UniProtKB-EC"/>
</dbReference>
<evidence type="ECO:0000259" key="16">
    <source>
        <dbReference type="Pfam" id="PF07992"/>
    </source>
</evidence>
<feature type="disulfide bond" description="Redox-active" evidence="13">
    <location>
        <begin position="47"/>
        <end position="52"/>
    </location>
</feature>
<dbReference type="FunFam" id="3.30.390.30:FF:000001">
    <property type="entry name" value="Dihydrolipoyl dehydrogenase"/>
    <property type="match status" value="1"/>
</dbReference>
<dbReference type="InterPro" id="IPR004099">
    <property type="entry name" value="Pyr_nucl-diS_OxRdtase_dimer"/>
</dbReference>
<evidence type="ECO:0000256" key="10">
    <source>
        <dbReference type="ARBA" id="ARBA00049187"/>
    </source>
</evidence>
<comment type="catalytic activity">
    <reaction evidence="10 14">
        <text>N(6)-[(R)-dihydrolipoyl]-L-lysyl-[protein] + NAD(+) = N(6)-[(R)-lipoyl]-L-lysyl-[protein] + NADH + H(+)</text>
        <dbReference type="Rhea" id="RHEA:15045"/>
        <dbReference type="Rhea" id="RHEA-COMP:10474"/>
        <dbReference type="Rhea" id="RHEA-COMP:10475"/>
        <dbReference type="ChEBI" id="CHEBI:15378"/>
        <dbReference type="ChEBI" id="CHEBI:57540"/>
        <dbReference type="ChEBI" id="CHEBI:57945"/>
        <dbReference type="ChEBI" id="CHEBI:83099"/>
        <dbReference type="ChEBI" id="CHEBI:83100"/>
        <dbReference type="EC" id="1.8.1.4"/>
    </reaction>
</comment>
<reference evidence="18" key="1">
    <citation type="submission" date="2016-10" db="EMBL/GenBank/DDBJ databases">
        <authorList>
            <person name="Varghese N."/>
        </authorList>
    </citation>
    <scope>NUCLEOTIDE SEQUENCE [LARGE SCALE GENOMIC DNA]</scope>
    <source>
        <strain evidence="18">DSM 44719</strain>
    </source>
</reference>
<feature type="binding site" evidence="12">
    <location>
        <position position="267"/>
    </location>
    <ligand>
        <name>NAD(+)</name>
        <dbReference type="ChEBI" id="CHEBI:57540"/>
    </ligand>
</feature>
<dbReference type="PANTHER" id="PTHR22912">
    <property type="entry name" value="DISULFIDE OXIDOREDUCTASE"/>
    <property type="match status" value="1"/>
</dbReference>
<keyword evidence="4 14" id="KW-0285">Flavoprotein</keyword>
<dbReference type="PROSITE" id="PS00076">
    <property type="entry name" value="PYRIDINE_REDOX_1"/>
    <property type="match status" value="1"/>
</dbReference>
<evidence type="ECO:0000256" key="14">
    <source>
        <dbReference type="RuleBase" id="RU003692"/>
    </source>
</evidence>
<evidence type="ECO:0000256" key="12">
    <source>
        <dbReference type="PIRSR" id="PIRSR000350-3"/>
    </source>
</evidence>
<dbReference type="AlphaFoldDB" id="A0A1H4XC46"/>
<accession>A0A1H4XC46</accession>
<evidence type="ECO:0000256" key="2">
    <source>
        <dbReference type="ARBA" id="ARBA00012608"/>
    </source>
</evidence>
<feature type="domain" description="FAD/NAD(P)-binding" evidence="16">
    <location>
        <begin position="11"/>
        <end position="323"/>
    </location>
</feature>
<gene>
    <name evidence="17" type="ORF">SAMN04490220_3281</name>
</gene>
<dbReference type="GO" id="GO:0050660">
    <property type="term" value="F:flavin adenine dinucleotide binding"/>
    <property type="evidence" value="ECO:0007669"/>
    <property type="project" value="InterPro"/>
</dbReference>
<feature type="domain" description="Pyridine nucleotide-disulphide oxidoreductase dimerisation" evidence="15">
    <location>
        <begin position="341"/>
        <end position="449"/>
    </location>
</feature>
<dbReference type="EMBL" id="FNTL01000004">
    <property type="protein sequence ID" value="SED03157.1"/>
    <property type="molecule type" value="Genomic_DNA"/>
</dbReference>
<organism evidence="17 18">
    <name type="scientific">Rhodococcus jostii</name>
    <dbReference type="NCBI Taxonomy" id="132919"/>
    <lineage>
        <taxon>Bacteria</taxon>
        <taxon>Bacillati</taxon>
        <taxon>Actinomycetota</taxon>
        <taxon>Actinomycetes</taxon>
        <taxon>Mycobacteriales</taxon>
        <taxon>Nocardiaceae</taxon>
        <taxon>Rhodococcus</taxon>
    </lineage>
</organism>
<evidence type="ECO:0000256" key="11">
    <source>
        <dbReference type="PIRSR" id="PIRSR000350-2"/>
    </source>
</evidence>
<proteinExistence type="inferred from homology"/>
<comment type="miscellaneous">
    <text evidence="14">The active site is a redox-active disulfide bond.</text>
</comment>
<dbReference type="EC" id="1.8.1.4" evidence="2 14"/>
<dbReference type="Pfam" id="PF07992">
    <property type="entry name" value="Pyr_redox_2"/>
    <property type="match status" value="1"/>
</dbReference>
<keyword evidence="7 12" id="KW-0520">NAD</keyword>
<dbReference type="Gene3D" id="3.50.50.60">
    <property type="entry name" value="FAD/NAD(P)-binding domain"/>
    <property type="match status" value="2"/>
</dbReference>
<keyword evidence="5 12" id="KW-0274">FAD</keyword>
<dbReference type="PRINTS" id="PR00411">
    <property type="entry name" value="PNDRDTASEI"/>
</dbReference>
<keyword evidence="8" id="KW-1015">Disulfide bond</keyword>
<comment type="cofactor">
    <cofactor evidence="12 14">
        <name>FAD</name>
        <dbReference type="ChEBI" id="CHEBI:57692"/>
    </cofactor>
    <text evidence="12 14">Binds 1 FAD per subunit.</text>
</comment>
<feature type="binding site" evidence="12">
    <location>
        <position position="308"/>
    </location>
    <ligand>
        <name>FAD</name>
        <dbReference type="ChEBI" id="CHEBI:57692"/>
    </ligand>
</feature>
<evidence type="ECO:0000259" key="15">
    <source>
        <dbReference type="Pfam" id="PF02852"/>
    </source>
</evidence>
<keyword evidence="6 14" id="KW-0560">Oxidoreductase</keyword>
<evidence type="ECO:0000256" key="8">
    <source>
        <dbReference type="ARBA" id="ARBA00023157"/>
    </source>
</evidence>
<dbReference type="InterPro" id="IPR036188">
    <property type="entry name" value="FAD/NAD-bd_sf"/>
</dbReference>
<comment type="similarity">
    <text evidence="1 14">Belongs to the class-I pyridine nucleotide-disulfide oxidoreductase family.</text>
</comment>
<dbReference type="SUPFAM" id="SSF51905">
    <property type="entry name" value="FAD/NAD(P)-binding domain"/>
    <property type="match status" value="1"/>
</dbReference>
<evidence type="ECO:0000256" key="9">
    <source>
        <dbReference type="ARBA" id="ARBA00023284"/>
    </source>
</evidence>
<dbReference type="PANTHER" id="PTHR22912:SF160">
    <property type="entry name" value="DIHYDROLIPOYL DEHYDROGENASE"/>
    <property type="match status" value="1"/>
</dbReference>
<dbReference type="InterPro" id="IPR001100">
    <property type="entry name" value="Pyr_nuc-diS_OxRdtase"/>
</dbReference>
<dbReference type="InterPro" id="IPR012999">
    <property type="entry name" value="Pyr_OxRdtase_I_AS"/>
</dbReference>
<evidence type="ECO:0000256" key="13">
    <source>
        <dbReference type="PIRSR" id="PIRSR000350-4"/>
    </source>
</evidence>
<evidence type="ECO:0000256" key="5">
    <source>
        <dbReference type="ARBA" id="ARBA00022827"/>
    </source>
</evidence>
<feature type="active site" description="Proton acceptor" evidence="11">
    <location>
        <position position="439"/>
    </location>
</feature>
<dbReference type="PIRSF" id="PIRSF000350">
    <property type="entry name" value="Mercury_reductase_MerA"/>
    <property type="match status" value="1"/>
</dbReference>
<evidence type="ECO:0000256" key="7">
    <source>
        <dbReference type="ARBA" id="ARBA00023027"/>
    </source>
</evidence>
<dbReference type="Gene3D" id="3.30.390.30">
    <property type="match status" value="1"/>
</dbReference>
<evidence type="ECO:0000256" key="6">
    <source>
        <dbReference type="ARBA" id="ARBA00023002"/>
    </source>
</evidence>
<dbReference type="InterPro" id="IPR016156">
    <property type="entry name" value="FAD/NAD-linked_Rdtase_dimer_sf"/>
</dbReference>
<dbReference type="SUPFAM" id="SSF55424">
    <property type="entry name" value="FAD/NAD-linked reductases, dimerisation (C-terminal) domain"/>
    <property type="match status" value="1"/>
</dbReference>
<evidence type="ECO:0000313" key="18">
    <source>
        <dbReference type="Proteomes" id="UP000183407"/>
    </source>
</evidence>
<dbReference type="GO" id="GO:0006103">
    <property type="term" value="P:2-oxoglutarate metabolic process"/>
    <property type="evidence" value="ECO:0007669"/>
    <property type="project" value="TreeGrafter"/>
</dbReference>
<dbReference type="InterPro" id="IPR006258">
    <property type="entry name" value="Lipoamide_DH"/>
</dbReference>
<dbReference type="InterPro" id="IPR050151">
    <property type="entry name" value="Class-I_Pyr_Nuc-Dis_Oxidored"/>
</dbReference>
<evidence type="ECO:0000313" key="17">
    <source>
        <dbReference type="EMBL" id="SED03157.1"/>
    </source>
</evidence>
<evidence type="ECO:0000256" key="3">
    <source>
        <dbReference type="ARBA" id="ARBA00016961"/>
    </source>
</evidence>